<dbReference type="OrthoDB" id="1489601at2"/>
<reference evidence="3 4" key="1">
    <citation type="submission" date="2018-10" db="EMBL/GenBank/DDBJ databases">
        <title>Butyricimonas faecalis sp. nov., isolated from human faeces and emended description of the genus Butyricimonas.</title>
        <authorList>
            <person name="Le Roy T."/>
            <person name="Van der Smissen P."/>
            <person name="Paquot A."/>
            <person name="Delzenne N."/>
            <person name="Muccioli G."/>
            <person name="Collet J.-F."/>
            <person name="Cani P.D."/>
        </authorList>
    </citation>
    <scope>NUCLEOTIDE SEQUENCE [LARGE SCALE GENOMIC DNA]</scope>
    <source>
        <strain evidence="3 4">H184</strain>
    </source>
</reference>
<name>A0A3Q9IS06_9BACT</name>
<protein>
    <recommendedName>
        <fullName evidence="2">DUF5723 domain-containing protein</fullName>
    </recommendedName>
</protein>
<evidence type="ECO:0000259" key="2">
    <source>
        <dbReference type="Pfam" id="PF18990"/>
    </source>
</evidence>
<evidence type="ECO:0000313" key="4">
    <source>
        <dbReference type="Proteomes" id="UP000270673"/>
    </source>
</evidence>
<accession>A0A3Q9IS06</accession>
<feature type="signal peptide" evidence="1">
    <location>
        <begin position="1"/>
        <end position="27"/>
    </location>
</feature>
<feature type="chain" id="PRO_5018725369" description="DUF5723 domain-containing protein" evidence="1">
    <location>
        <begin position="28"/>
        <end position="465"/>
    </location>
</feature>
<evidence type="ECO:0000256" key="1">
    <source>
        <dbReference type="SAM" id="SignalP"/>
    </source>
</evidence>
<proteinExistence type="predicted"/>
<feature type="domain" description="DUF5723" evidence="2">
    <location>
        <begin position="47"/>
        <end position="432"/>
    </location>
</feature>
<dbReference type="EMBL" id="CP032819">
    <property type="protein sequence ID" value="AZS28682.1"/>
    <property type="molecule type" value="Genomic_DNA"/>
</dbReference>
<dbReference type="AlphaFoldDB" id="A0A3Q9IS06"/>
<sequence>MKKSFTFLKVSYIAMLLSVMSISEGFAQGLRTSYFMDNVPSRLKMNPALQPARGYFNIPAIGAIGLSASSNKLSIDDFIDIIQNKNGFLNSDQFINRLDNKNTMNIDLTLDLISFGIYSGKGFWTVNLGARSIISASIPKSMFELARYANTNPELDENVNLNYDIKDMELHANIFTEIGLGYSRPVTKDLTVGGRVKLLVGLGNLDAKIDQIYAHVNTDDLASYQSWKVKTKGRLEASMKGLEFSYNSDSGYIDDIDFDSPGISGYGLGLDLGASYNLFGCINLSAAIIDLGFINWTKSSTTIATTNSEHDYGDFANSGSDEYDPDNTEAGDVFDFDLIQFQTEENAKSRSTSLRSTLNLGAEYTLLNNKLGFGLLSSTQFTQPEAYSELTISANYRPKNWFGVSLSYSFLHSDFETLGIGLKLGSIFIGSDYLMTKSLGDANRANVYLGVSVPLGKKRQDYRRK</sequence>
<keyword evidence="1" id="KW-0732">Signal</keyword>
<evidence type="ECO:0000313" key="3">
    <source>
        <dbReference type="EMBL" id="AZS28682.1"/>
    </source>
</evidence>
<dbReference type="RefSeq" id="WP_106624860.1">
    <property type="nucleotide sequence ID" value="NZ_CP032819.1"/>
</dbReference>
<dbReference type="Proteomes" id="UP000270673">
    <property type="component" value="Chromosome"/>
</dbReference>
<organism evidence="3 4">
    <name type="scientific">Butyricimonas faecalis</name>
    <dbReference type="NCBI Taxonomy" id="2093856"/>
    <lineage>
        <taxon>Bacteria</taxon>
        <taxon>Pseudomonadati</taxon>
        <taxon>Bacteroidota</taxon>
        <taxon>Bacteroidia</taxon>
        <taxon>Bacteroidales</taxon>
        <taxon>Odoribacteraceae</taxon>
        <taxon>Butyricimonas</taxon>
    </lineage>
</organism>
<keyword evidence="4" id="KW-1185">Reference proteome</keyword>
<dbReference type="InterPro" id="IPR043781">
    <property type="entry name" value="DUF5723"/>
</dbReference>
<gene>
    <name evidence="3" type="ORF">D8S85_03355</name>
</gene>
<dbReference type="KEGG" id="buy:D8S85_03355"/>
<dbReference type="Pfam" id="PF18990">
    <property type="entry name" value="DUF5723"/>
    <property type="match status" value="1"/>
</dbReference>